<evidence type="ECO:0000313" key="2">
    <source>
        <dbReference type="Proteomes" id="UP000053370"/>
    </source>
</evidence>
<dbReference type="SUPFAM" id="SSF52058">
    <property type="entry name" value="L domain-like"/>
    <property type="match status" value="1"/>
</dbReference>
<dbReference type="Gene3D" id="3.80.10.10">
    <property type="entry name" value="Ribonuclease Inhibitor"/>
    <property type="match status" value="4"/>
</dbReference>
<proteinExistence type="predicted"/>
<keyword evidence="2" id="KW-1185">Reference proteome</keyword>
<dbReference type="PANTHER" id="PTHR45661">
    <property type="entry name" value="SURFACE ANTIGEN"/>
    <property type="match status" value="1"/>
</dbReference>
<dbReference type="Pfam" id="PF13306">
    <property type="entry name" value="LRR_5"/>
    <property type="match status" value="4"/>
</dbReference>
<dbReference type="InterPro" id="IPR026906">
    <property type="entry name" value="LRR_5"/>
</dbReference>
<sequence length="769" mass="85577">MKKITIVLIIILITVVVSKYYFFPSEKNNDDTKVYKFEKWRYQIENGAVTLTQYAGKETKILIPDVIDNKPVKKLGDQLFMNHVKLIEVIIPDSVISIGSSIFKGCSSLKRVHLPKGILKIPAEAFFYCTSLEEIVIPEPVQEIGSFAFQNCEKLRSIKIPDSVTNIGQKAFANNSELIDISISKNVKMVGASAFRGTPWLDEQKDEFVIIGDHILLKYNGNQEIVQVPVPISSIVDAFEGNVQIKKVLLPATLRIIGDHAFASCINLQEITIPSNVVSIQNSSFSGCVNLSSVTFSEKLVSIGSYAFQRCLSLNAIEIPQNVKKIDEGAFSECAALQTVMIPSGVEEITSNVFEKSPNIKLNVSYGSPAEAFAKKNNIPFVYLREIYDDYSFQRSEKGVEIFRYVGNMFDVRIPDKIDGFPVWKIGAGAFQNNSSVRSIVFSVSLKEIDDYAFSSMPNLESVIIFENLEKIGKEAFSNNPKLLEITISSLRTDIAKDAFKNCPKLKINAPAGSTAEKAINNLRITEKIFSEEPPKNPIYIGNLSSESPTADFQQITPKIPYIEKLPTADETQLPLEAKSSETALINIGKSTDTLFESTARSFYTPTPDNTLTMQNHLVSVIEISDTPELTQFVTAQPEPIADQTRIIDNKFRIGIIQDQFIITEYIGTENEIVLPDLLEGKKISIIGESVFSAKAIYHITIPDGYIQIDDFAFSDMPEKVVITIPSSVTDIANNAFRGSQVIIRGFVGSAAEKFARDQKIQFRVIKYE</sequence>
<name>A0A0S7BM30_9CHLR</name>
<dbReference type="Proteomes" id="UP000053370">
    <property type="component" value="Unassembled WGS sequence"/>
</dbReference>
<dbReference type="InterPro" id="IPR032675">
    <property type="entry name" value="LRR_dom_sf"/>
</dbReference>
<dbReference type="PANTHER" id="PTHR45661:SF3">
    <property type="entry name" value="IG-LIKE DOMAIN-CONTAINING PROTEIN"/>
    <property type="match status" value="1"/>
</dbReference>
<gene>
    <name evidence="1" type="ORF">ATC1_131393</name>
</gene>
<accession>A0A0S7BM30</accession>
<evidence type="ECO:0000313" key="1">
    <source>
        <dbReference type="EMBL" id="GAP41404.1"/>
    </source>
</evidence>
<dbReference type="STRING" id="1678840.ATC1_131393"/>
<dbReference type="InterPro" id="IPR053139">
    <property type="entry name" value="Surface_bspA-like"/>
</dbReference>
<protein>
    <submittedName>
        <fullName evidence="1">Protein containing leucine rich repeat</fullName>
    </submittedName>
</protein>
<dbReference type="RefSeq" id="WP_062282526.1">
    <property type="nucleotide sequence ID" value="NZ_DF968181.1"/>
</dbReference>
<organism evidence="1">
    <name type="scientific">Flexilinea flocculi</name>
    <dbReference type="NCBI Taxonomy" id="1678840"/>
    <lineage>
        <taxon>Bacteria</taxon>
        <taxon>Bacillati</taxon>
        <taxon>Chloroflexota</taxon>
        <taxon>Anaerolineae</taxon>
        <taxon>Anaerolineales</taxon>
        <taxon>Anaerolineaceae</taxon>
        <taxon>Flexilinea</taxon>
    </lineage>
</organism>
<dbReference type="EMBL" id="DF968181">
    <property type="protein sequence ID" value="GAP41404.1"/>
    <property type="molecule type" value="Genomic_DNA"/>
</dbReference>
<dbReference type="OrthoDB" id="1054496at2"/>
<reference evidence="1" key="1">
    <citation type="journal article" date="2015" name="Genome Announc.">
        <title>Draft Genome Sequence of Anaerolineae Strain TC1, a Novel Isolate from a Methanogenic Wastewater Treatment System.</title>
        <authorList>
            <person name="Matsuura N."/>
            <person name="Tourlousse D.M."/>
            <person name="Sun L."/>
            <person name="Toyonaga M."/>
            <person name="Kuroda K."/>
            <person name="Ohashi A."/>
            <person name="Cruz R."/>
            <person name="Yamaguchi T."/>
            <person name="Sekiguchi Y."/>
        </authorList>
    </citation>
    <scope>NUCLEOTIDE SEQUENCE [LARGE SCALE GENOMIC DNA]</scope>
    <source>
        <strain evidence="1">TC1</strain>
    </source>
</reference>
<dbReference type="AlphaFoldDB" id="A0A0S7BM30"/>